<sequence>MTAPTWAAYEMTHDTGSGALPATSVPAYLRDASGESYDVGSSGPIFETTPTTKLARWMCQRGNRGWGLPLALVAAVGYAALATFFYGMHHVAVWALVALFAWNAAKFALVAVWLTLAGLVDLGRGAARRLRNDQSNLAQVRP</sequence>
<name>A0A3N4YPV4_9MICO</name>
<keyword evidence="1" id="KW-0472">Membrane</keyword>
<keyword evidence="1" id="KW-0812">Transmembrane</keyword>
<evidence type="ECO:0000313" key="2">
    <source>
        <dbReference type="EMBL" id="RPF21496.1"/>
    </source>
</evidence>
<organism evidence="2 3">
    <name type="scientific">Myceligenerans xiligouense</name>
    <dbReference type="NCBI Taxonomy" id="253184"/>
    <lineage>
        <taxon>Bacteria</taxon>
        <taxon>Bacillati</taxon>
        <taxon>Actinomycetota</taxon>
        <taxon>Actinomycetes</taxon>
        <taxon>Micrococcales</taxon>
        <taxon>Promicromonosporaceae</taxon>
        <taxon>Myceligenerans</taxon>
    </lineage>
</organism>
<dbReference type="RefSeq" id="WP_123814527.1">
    <property type="nucleotide sequence ID" value="NZ_RKQZ01000001.1"/>
</dbReference>
<evidence type="ECO:0000313" key="3">
    <source>
        <dbReference type="Proteomes" id="UP000280501"/>
    </source>
</evidence>
<proteinExistence type="predicted"/>
<keyword evidence="3" id="KW-1185">Reference proteome</keyword>
<dbReference type="Proteomes" id="UP000280501">
    <property type="component" value="Unassembled WGS sequence"/>
</dbReference>
<keyword evidence="1" id="KW-1133">Transmembrane helix</keyword>
<reference evidence="2 3" key="1">
    <citation type="submission" date="2018-11" db="EMBL/GenBank/DDBJ databases">
        <title>Sequencing the genomes of 1000 actinobacteria strains.</title>
        <authorList>
            <person name="Klenk H.-P."/>
        </authorList>
    </citation>
    <scope>NUCLEOTIDE SEQUENCE [LARGE SCALE GENOMIC DNA]</scope>
    <source>
        <strain evidence="2 3">DSM 15700</strain>
    </source>
</reference>
<comment type="caution">
    <text evidence="2">The sequence shown here is derived from an EMBL/GenBank/DDBJ whole genome shotgun (WGS) entry which is preliminary data.</text>
</comment>
<feature type="transmembrane region" description="Helical" evidence="1">
    <location>
        <begin position="92"/>
        <end position="120"/>
    </location>
</feature>
<accession>A0A3N4YPV4</accession>
<protein>
    <submittedName>
        <fullName evidence="2">Uncharacterized protein</fullName>
    </submittedName>
</protein>
<gene>
    <name evidence="2" type="ORF">EDD34_2126</name>
</gene>
<feature type="transmembrane region" description="Helical" evidence="1">
    <location>
        <begin position="66"/>
        <end position="86"/>
    </location>
</feature>
<dbReference type="EMBL" id="RKQZ01000001">
    <property type="protein sequence ID" value="RPF21496.1"/>
    <property type="molecule type" value="Genomic_DNA"/>
</dbReference>
<evidence type="ECO:0000256" key="1">
    <source>
        <dbReference type="SAM" id="Phobius"/>
    </source>
</evidence>
<dbReference type="AlphaFoldDB" id="A0A3N4YPV4"/>